<dbReference type="Proteomes" id="UP000003438">
    <property type="component" value="Unassembled WGS sequence"/>
</dbReference>
<dbReference type="InterPro" id="IPR000843">
    <property type="entry name" value="HTH_LacI"/>
</dbReference>
<gene>
    <name evidence="6" type="ORF">SUBVAR_07228</name>
</gene>
<dbReference type="SMART" id="SM00354">
    <property type="entry name" value="HTH_LACI"/>
    <property type="match status" value="1"/>
</dbReference>
<comment type="caution">
    <text evidence="6">The sequence shown here is derived from an EMBL/GenBank/DDBJ whole genome shotgun (WGS) entry which is preliminary data.</text>
</comment>
<dbReference type="HOGENOM" id="CLU_037628_6_2_9"/>
<feature type="domain" description="HTH cro/C1-type" evidence="5">
    <location>
        <begin position="3"/>
        <end position="29"/>
    </location>
</feature>
<evidence type="ECO:0000259" key="5">
    <source>
        <dbReference type="PROSITE" id="PS50943"/>
    </source>
</evidence>
<evidence type="ECO:0000256" key="2">
    <source>
        <dbReference type="ARBA" id="ARBA00023125"/>
    </source>
</evidence>
<dbReference type="Pfam" id="PF13377">
    <property type="entry name" value="Peripla_BP_3"/>
    <property type="match status" value="1"/>
</dbReference>
<keyword evidence="7" id="KW-1185">Reference proteome</keyword>
<dbReference type="InterPro" id="IPR001387">
    <property type="entry name" value="Cro/C1-type_HTH"/>
</dbReference>
<dbReference type="CDD" id="cd01392">
    <property type="entry name" value="HTH_LacI"/>
    <property type="match status" value="1"/>
</dbReference>
<reference evidence="6" key="1">
    <citation type="submission" date="2009-12" db="EMBL/GenBank/DDBJ databases">
        <authorList>
            <person name="Weinstock G."/>
            <person name="Sodergren E."/>
            <person name="Clifton S."/>
            <person name="Fulton L."/>
            <person name="Fulton B."/>
            <person name="Courtney L."/>
            <person name="Fronick C."/>
            <person name="Harrison M."/>
            <person name="Strong C."/>
            <person name="Farmer C."/>
            <person name="Delahaunty K."/>
            <person name="Markovic C."/>
            <person name="Hall O."/>
            <person name="Minx P."/>
            <person name="Tomlinson C."/>
            <person name="Mitreva M."/>
            <person name="Nelson J."/>
            <person name="Hou S."/>
            <person name="Wollam A."/>
            <person name="Pepin K.H."/>
            <person name="Johnson M."/>
            <person name="Bhonagiri V."/>
            <person name="Nash W.E."/>
            <person name="Warren W."/>
            <person name="Chinwalla A."/>
            <person name="Mardis E.R."/>
            <person name="Wilson R.K."/>
        </authorList>
    </citation>
    <scope>NUCLEOTIDE SEQUENCE [LARGE SCALE GENOMIC DNA]</scope>
    <source>
        <strain evidence="6">DSM 15176</strain>
    </source>
</reference>
<evidence type="ECO:0000313" key="6">
    <source>
        <dbReference type="EMBL" id="EFB74476.1"/>
    </source>
</evidence>
<dbReference type="eggNOG" id="COG1609">
    <property type="taxonomic scope" value="Bacteria"/>
</dbReference>
<dbReference type="STRING" id="411471.SUBVAR_07228"/>
<dbReference type="PROSITE" id="PS50932">
    <property type="entry name" value="HTH_LACI_2"/>
    <property type="match status" value="1"/>
</dbReference>
<dbReference type="PANTHER" id="PTHR30146:SF109">
    <property type="entry name" value="HTH-TYPE TRANSCRIPTIONAL REGULATOR GALS"/>
    <property type="match status" value="1"/>
</dbReference>
<dbReference type="OrthoDB" id="43195at2"/>
<name>D1PS45_9FIRM</name>
<dbReference type="RefSeq" id="WP_007048573.1">
    <property type="nucleotide sequence ID" value="NZ_GG704771.1"/>
</dbReference>
<evidence type="ECO:0000256" key="1">
    <source>
        <dbReference type="ARBA" id="ARBA00023015"/>
    </source>
</evidence>
<dbReference type="SUPFAM" id="SSF53822">
    <property type="entry name" value="Periplasmic binding protein-like I"/>
    <property type="match status" value="1"/>
</dbReference>
<evidence type="ECO:0000256" key="3">
    <source>
        <dbReference type="ARBA" id="ARBA00023163"/>
    </source>
</evidence>
<feature type="domain" description="HTH lacI-type" evidence="4">
    <location>
        <begin position="6"/>
        <end position="68"/>
    </location>
</feature>
<keyword evidence="2" id="KW-0238">DNA-binding</keyword>
<dbReference type="EMBL" id="ACBY02000069">
    <property type="protein sequence ID" value="EFB74476.1"/>
    <property type="molecule type" value="Genomic_DNA"/>
</dbReference>
<dbReference type="Gene3D" id="3.40.50.2300">
    <property type="match status" value="2"/>
</dbReference>
<evidence type="ECO:0000313" key="7">
    <source>
        <dbReference type="Proteomes" id="UP000003438"/>
    </source>
</evidence>
<dbReference type="InterPro" id="IPR010982">
    <property type="entry name" value="Lambda_DNA-bd_dom_sf"/>
</dbReference>
<evidence type="ECO:0000259" key="4">
    <source>
        <dbReference type="PROSITE" id="PS50932"/>
    </source>
</evidence>
<dbReference type="PROSITE" id="PS50943">
    <property type="entry name" value="HTH_CROC1"/>
    <property type="match status" value="1"/>
</dbReference>
<keyword evidence="3" id="KW-0804">Transcription</keyword>
<dbReference type="InterPro" id="IPR046335">
    <property type="entry name" value="LacI/GalR-like_sensor"/>
</dbReference>
<dbReference type="AlphaFoldDB" id="D1PS45"/>
<dbReference type="PANTHER" id="PTHR30146">
    <property type="entry name" value="LACI-RELATED TRANSCRIPTIONAL REPRESSOR"/>
    <property type="match status" value="1"/>
</dbReference>
<protein>
    <submittedName>
        <fullName evidence="6">Transcriptional regulator, LacI family</fullName>
    </submittedName>
</protein>
<keyword evidence="1" id="KW-0805">Transcription regulation</keyword>
<dbReference type="Gene3D" id="1.10.260.40">
    <property type="entry name" value="lambda repressor-like DNA-binding domains"/>
    <property type="match status" value="1"/>
</dbReference>
<sequence length="341" mass="37876">MAAKKITMQDIADACGLSRNTVSKVFNGRGSVPETTRQQVLEKARGMGYRLLPENADQPAVQGRSIALLTLCMPGRNHYGSNFISSFANRMSRAGYTLMIYEIQPDEHRDCRLPANFVLENTAGILCIEMFDRRYTEFIGRLGLPVIFSDTYARADFSAMAGDFISMENTTSSIAMTNHLIQCGARRLGFVGDHTHCNSFYERFNGFRTAVARAGLTLDPQLCIVAPNSAPYGETAWLVEQLQAMPRLPDAFVCANDYLAVHLMKALKHLQLRIPEDIMVAGFDDSPEATVTEPPLTTVRIASGEMGFIAAGILLDRIQRPALPYRCCYIQTTPVWRATTR</sequence>
<accession>D1PS45</accession>
<proteinExistence type="predicted"/>
<dbReference type="Pfam" id="PF00356">
    <property type="entry name" value="LacI"/>
    <property type="match status" value="1"/>
</dbReference>
<organism evidence="6 7">
    <name type="scientific">Subdoligranulum variabile DSM 15176</name>
    <dbReference type="NCBI Taxonomy" id="411471"/>
    <lineage>
        <taxon>Bacteria</taxon>
        <taxon>Bacillati</taxon>
        <taxon>Bacillota</taxon>
        <taxon>Clostridia</taxon>
        <taxon>Eubacteriales</taxon>
        <taxon>Oscillospiraceae</taxon>
        <taxon>Subdoligranulum</taxon>
    </lineage>
</organism>
<dbReference type="GO" id="GO:0003700">
    <property type="term" value="F:DNA-binding transcription factor activity"/>
    <property type="evidence" value="ECO:0007669"/>
    <property type="project" value="TreeGrafter"/>
</dbReference>
<dbReference type="SUPFAM" id="SSF47413">
    <property type="entry name" value="lambda repressor-like DNA-binding domains"/>
    <property type="match status" value="1"/>
</dbReference>
<dbReference type="InterPro" id="IPR028082">
    <property type="entry name" value="Peripla_BP_I"/>
</dbReference>
<dbReference type="GO" id="GO:0000976">
    <property type="term" value="F:transcription cis-regulatory region binding"/>
    <property type="evidence" value="ECO:0007669"/>
    <property type="project" value="TreeGrafter"/>
</dbReference>